<reference evidence="1" key="1">
    <citation type="submission" date="2022-10" db="EMBL/GenBank/DDBJ databases">
        <title>Chitiniphilus purpureus sp. nov., a novel chitin-degrading bacterium isolated from crawfish pond sediment.</title>
        <authorList>
            <person name="Li K."/>
        </authorList>
    </citation>
    <scope>NUCLEOTIDE SEQUENCE</scope>
    <source>
        <strain evidence="1">CD1</strain>
    </source>
</reference>
<name>A0ABY6DS79_9NEIS</name>
<sequence>MGTEPYQDLPGLPVADRELRKVQDAMKHNAVLDALRSQSLPLHPDGGAAPAVLCRRVLLRMDASLKQDLCAWHDRDRTIRRAAGRCTTP</sequence>
<evidence type="ECO:0000313" key="2">
    <source>
        <dbReference type="Proteomes" id="UP001061302"/>
    </source>
</evidence>
<accession>A0ABY6DS79</accession>
<dbReference type="RefSeq" id="WP_263126652.1">
    <property type="nucleotide sequence ID" value="NZ_CP106753.1"/>
</dbReference>
<proteinExistence type="predicted"/>
<gene>
    <name evidence="1" type="ORF">N8I74_09495</name>
</gene>
<dbReference type="EMBL" id="CP106753">
    <property type="protein sequence ID" value="UXY17221.1"/>
    <property type="molecule type" value="Genomic_DNA"/>
</dbReference>
<dbReference type="Proteomes" id="UP001061302">
    <property type="component" value="Chromosome"/>
</dbReference>
<protein>
    <submittedName>
        <fullName evidence="1">Uncharacterized protein</fullName>
    </submittedName>
</protein>
<organism evidence="1 2">
    <name type="scientific">Chitiniphilus purpureus</name>
    <dbReference type="NCBI Taxonomy" id="2981137"/>
    <lineage>
        <taxon>Bacteria</taxon>
        <taxon>Pseudomonadati</taxon>
        <taxon>Pseudomonadota</taxon>
        <taxon>Betaproteobacteria</taxon>
        <taxon>Neisseriales</taxon>
        <taxon>Chitinibacteraceae</taxon>
        <taxon>Chitiniphilus</taxon>
    </lineage>
</organism>
<keyword evidence="2" id="KW-1185">Reference proteome</keyword>
<evidence type="ECO:0000313" key="1">
    <source>
        <dbReference type="EMBL" id="UXY17221.1"/>
    </source>
</evidence>